<dbReference type="SMART" id="SM00382">
    <property type="entry name" value="AAA"/>
    <property type="match status" value="1"/>
</dbReference>
<evidence type="ECO:0000313" key="7">
    <source>
        <dbReference type="EMBL" id="TWF73562.1"/>
    </source>
</evidence>
<dbReference type="GO" id="GO:0015807">
    <property type="term" value="P:L-amino acid transport"/>
    <property type="evidence" value="ECO:0007669"/>
    <property type="project" value="TreeGrafter"/>
</dbReference>
<protein>
    <submittedName>
        <fullName evidence="7">Branched-chain amino acid transport system ATP-binding protein/urea transport system ATP-binding protein</fullName>
    </submittedName>
</protein>
<dbReference type="EMBL" id="VIWT01000005">
    <property type="protein sequence ID" value="TWF73562.1"/>
    <property type="molecule type" value="Genomic_DNA"/>
</dbReference>
<keyword evidence="3" id="KW-0547">Nucleotide-binding</keyword>
<evidence type="ECO:0000256" key="3">
    <source>
        <dbReference type="ARBA" id="ARBA00022741"/>
    </source>
</evidence>
<keyword evidence="4 7" id="KW-0067">ATP-binding</keyword>
<dbReference type="PANTHER" id="PTHR43820:SF4">
    <property type="entry name" value="HIGH-AFFINITY BRANCHED-CHAIN AMINO ACID TRANSPORT ATP-BINDING PROTEIN LIVF"/>
    <property type="match status" value="1"/>
</dbReference>
<evidence type="ECO:0000313" key="8">
    <source>
        <dbReference type="Proteomes" id="UP000317940"/>
    </source>
</evidence>
<evidence type="ECO:0000256" key="2">
    <source>
        <dbReference type="ARBA" id="ARBA00022448"/>
    </source>
</evidence>
<evidence type="ECO:0000259" key="6">
    <source>
        <dbReference type="PROSITE" id="PS50893"/>
    </source>
</evidence>
<gene>
    <name evidence="7" type="ORF">FHX73_15175</name>
</gene>
<reference evidence="7 8" key="1">
    <citation type="submission" date="2019-06" db="EMBL/GenBank/DDBJ databases">
        <title>Sequencing the genomes of 1000 actinobacteria strains.</title>
        <authorList>
            <person name="Klenk H.-P."/>
        </authorList>
    </citation>
    <scope>NUCLEOTIDE SEQUENCE [LARGE SCALE GENOMIC DNA]</scope>
    <source>
        <strain evidence="7 8">DSM 44826</strain>
    </source>
</reference>
<dbReference type="GO" id="GO:0015658">
    <property type="term" value="F:branched-chain amino acid transmembrane transporter activity"/>
    <property type="evidence" value="ECO:0007669"/>
    <property type="project" value="TreeGrafter"/>
</dbReference>
<accession>A0A561SFB4</accession>
<proteinExistence type="inferred from homology"/>
<comment type="caution">
    <text evidence="7">The sequence shown here is derived from an EMBL/GenBank/DDBJ whole genome shotgun (WGS) entry which is preliminary data.</text>
</comment>
<dbReference type="GO" id="GO:0016887">
    <property type="term" value="F:ATP hydrolysis activity"/>
    <property type="evidence" value="ECO:0007669"/>
    <property type="project" value="InterPro"/>
</dbReference>
<dbReference type="Gene3D" id="3.40.50.300">
    <property type="entry name" value="P-loop containing nucleotide triphosphate hydrolases"/>
    <property type="match status" value="1"/>
</dbReference>
<dbReference type="GO" id="GO:0005524">
    <property type="term" value="F:ATP binding"/>
    <property type="evidence" value="ECO:0007669"/>
    <property type="project" value="UniProtKB-KW"/>
</dbReference>
<sequence length="214" mass="22465">MSAGIELRGAHLREGQVVRLAGVDVYGPAGRLGFLIGRNGSGRSAVLESLAGLARPAPGTVLLDGRDITAVPAHRRAAALGVVLVPARRAVFPALTVAEHLALGGAGRPEPPFAELRPLLRRQAGTLSGGQQQLLALSRALLTDPAVLLLDEPERGLAPAVLTRLHAELLGRTALLTARTLPAWAPPGALVHVLERGRIAWRGEAGELRRRPHP</sequence>
<dbReference type="SUPFAM" id="SSF52540">
    <property type="entry name" value="P-loop containing nucleoside triphosphate hydrolases"/>
    <property type="match status" value="1"/>
</dbReference>
<name>A0A561SFB4_9ACTN</name>
<dbReference type="InterPro" id="IPR052156">
    <property type="entry name" value="BCAA_Transport_ATP-bd_LivF"/>
</dbReference>
<evidence type="ECO:0000256" key="4">
    <source>
        <dbReference type="ARBA" id="ARBA00022840"/>
    </source>
</evidence>
<dbReference type="PROSITE" id="PS50893">
    <property type="entry name" value="ABC_TRANSPORTER_2"/>
    <property type="match status" value="1"/>
</dbReference>
<keyword evidence="2" id="KW-0813">Transport</keyword>
<dbReference type="InterPro" id="IPR003593">
    <property type="entry name" value="AAA+_ATPase"/>
</dbReference>
<dbReference type="RefSeq" id="WP_145910528.1">
    <property type="nucleotide sequence ID" value="NZ_BAAAMZ010000001.1"/>
</dbReference>
<dbReference type="InterPro" id="IPR027417">
    <property type="entry name" value="P-loop_NTPase"/>
</dbReference>
<dbReference type="InterPro" id="IPR003439">
    <property type="entry name" value="ABC_transporter-like_ATP-bd"/>
</dbReference>
<organism evidence="7 8">
    <name type="scientific">Kitasatospora viridis</name>
    <dbReference type="NCBI Taxonomy" id="281105"/>
    <lineage>
        <taxon>Bacteria</taxon>
        <taxon>Bacillati</taxon>
        <taxon>Actinomycetota</taxon>
        <taxon>Actinomycetes</taxon>
        <taxon>Kitasatosporales</taxon>
        <taxon>Streptomycetaceae</taxon>
        <taxon>Kitasatospora</taxon>
    </lineage>
</organism>
<dbReference type="OrthoDB" id="5380791at2"/>
<dbReference type="PROSITE" id="PS00211">
    <property type="entry name" value="ABC_TRANSPORTER_1"/>
    <property type="match status" value="1"/>
</dbReference>
<dbReference type="Proteomes" id="UP000317940">
    <property type="component" value="Unassembled WGS sequence"/>
</dbReference>
<evidence type="ECO:0000256" key="5">
    <source>
        <dbReference type="ARBA" id="ARBA00022970"/>
    </source>
</evidence>
<comment type="similarity">
    <text evidence="1">Belongs to the ABC transporter superfamily.</text>
</comment>
<dbReference type="PANTHER" id="PTHR43820">
    <property type="entry name" value="HIGH-AFFINITY BRANCHED-CHAIN AMINO ACID TRANSPORT ATP-BINDING PROTEIN LIVF"/>
    <property type="match status" value="1"/>
</dbReference>
<dbReference type="AlphaFoldDB" id="A0A561SFB4"/>
<evidence type="ECO:0000256" key="1">
    <source>
        <dbReference type="ARBA" id="ARBA00005417"/>
    </source>
</evidence>
<keyword evidence="8" id="KW-1185">Reference proteome</keyword>
<dbReference type="InterPro" id="IPR017871">
    <property type="entry name" value="ABC_transporter-like_CS"/>
</dbReference>
<keyword evidence="5" id="KW-0029">Amino-acid transport</keyword>
<feature type="domain" description="ABC transporter" evidence="6">
    <location>
        <begin position="5"/>
        <end position="214"/>
    </location>
</feature>
<dbReference type="Pfam" id="PF00005">
    <property type="entry name" value="ABC_tran"/>
    <property type="match status" value="1"/>
</dbReference>